<dbReference type="PANTHER" id="PTHR30075:SF2">
    <property type="entry name" value="GLYCINE--TRNA LIGASE, CHLOROPLASTIC_MITOCHONDRIAL 2"/>
    <property type="match status" value="1"/>
</dbReference>
<keyword evidence="7" id="KW-0030">Aminoacyl-tRNA synthetase</keyword>
<comment type="catalytic activity">
    <reaction evidence="8">
        <text>tRNA(Gly) + glycine + ATP = glycyl-tRNA(Gly) + AMP + diphosphate</text>
        <dbReference type="Rhea" id="RHEA:16013"/>
        <dbReference type="Rhea" id="RHEA-COMP:9664"/>
        <dbReference type="Rhea" id="RHEA-COMP:9683"/>
        <dbReference type="ChEBI" id="CHEBI:30616"/>
        <dbReference type="ChEBI" id="CHEBI:33019"/>
        <dbReference type="ChEBI" id="CHEBI:57305"/>
        <dbReference type="ChEBI" id="CHEBI:78442"/>
        <dbReference type="ChEBI" id="CHEBI:78522"/>
        <dbReference type="ChEBI" id="CHEBI:456215"/>
        <dbReference type="EC" id="6.1.1.14"/>
    </reaction>
</comment>
<dbReference type="AlphaFoldDB" id="A0A1R3HBF9"/>
<dbReference type="EC" id="6.1.1.14" evidence="2"/>
<dbReference type="GO" id="GO:0005524">
    <property type="term" value="F:ATP binding"/>
    <property type="evidence" value="ECO:0007669"/>
    <property type="project" value="UniProtKB-KW"/>
</dbReference>
<dbReference type="Proteomes" id="UP000187203">
    <property type="component" value="Unassembled WGS sequence"/>
</dbReference>
<keyword evidence="6" id="KW-0648">Protein biosynthesis</keyword>
<dbReference type="STRING" id="93759.A0A1R3HBF9"/>
<name>A0A1R3HBF9_9ROSI</name>
<keyword evidence="10" id="KW-1185">Reference proteome</keyword>
<evidence type="ECO:0000256" key="3">
    <source>
        <dbReference type="ARBA" id="ARBA00022598"/>
    </source>
</evidence>
<dbReference type="GO" id="GO:0004820">
    <property type="term" value="F:glycine-tRNA ligase activity"/>
    <property type="evidence" value="ECO:0007669"/>
    <property type="project" value="UniProtKB-EC"/>
</dbReference>
<keyword evidence="4" id="KW-0547">Nucleotide-binding</keyword>
<accession>A0A1R3HBF9</accession>
<dbReference type="GO" id="GO:0009570">
    <property type="term" value="C:chloroplast stroma"/>
    <property type="evidence" value="ECO:0007669"/>
    <property type="project" value="TreeGrafter"/>
</dbReference>
<proteinExistence type="inferred from homology"/>
<dbReference type="EMBL" id="AWUE01020577">
    <property type="protein sequence ID" value="OMO67675.1"/>
    <property type="molecule type" value="Genomic_DNA"/>
</dbReference>
<dbReference type="GO" id="GO:0005739">
    <property type="term" value="C:mitochondrion"/>
    <property type="evidence" value="ECO:0007669"/>
    <property type="project" value="TreeGrafter"/>
</dbReference>
<evidence type="ECO:0000313" key="10">
    <source>
        <dbReference type="Proteomes" id="UP000187203"/>
    </source>
</evidence>
<sequence>MADRCISLLHGDWSSIWWVDKGISPEVVRSTLGDRSNLPYLAAKTAQKMEALSKGNLFPKVVEVYSRPTRIVCGKDVDFDMEEDEKIRKNRLFLA</sequence>
<evidence type="ECO:0000256" key="1">
    <source>
        <dbReference type="ARBA" id="ARBA00008226"/>
    </source>
</evidence>
<evidence type="ECO:0000256" key="8">
    <source>
        <dbReference type="ARBA" id="ARBA00047937"/>
    </source>
</evidence>
<protein>
    <recommendedName>
        <fullName evidence="2">glycine--tRNA ligase</fullName>
        <ecNumber evidence="2">6.1.1.14</ecNumber>
    </recommendedName>
</protein>
<comment type="similarity">
    <text evidence="1">Belongs to the class-II aminoacyl-tRNA synthetase family.</text>
</comment>
<evidence type="ECO:0000256" key="7">
    <source>
        <dbReference type="ARBA" id="ARBA00023146"/>
    </source>
</evidence>
<evidence type="ECO:0000256" key="6">
    <source>
        <dbReference type="ARBA" id="ARBA00022917"/>
    </source>
</evidence>
<evidence type="ECO:0000256" key="4">
    <source>
        <dbReference type="ARBA" id="ARBA00022741"/>
    </source>
</evidence>
<dbReference type="InterPro" id="IPR006194">
    <property type="entry name" value="Gly-tRNA-synth_heterodimer"/>
</dbReference>
<dbReference type="OrthoDB" id="1545at2759"/>
<evidence type="ECO:0000256" key="5">
    <source>
        <dbReference type="ARBA" id="ARBA00022840"/>
    </source>
</evidence>
<comment type="caution">
    <text evidence="9">The sequence shown here is derived from an EMBL/GenBank/DDBJ whole genome shotgun (WGS) entry which is preliminary data.</text>
</comment>
<reference evidence="10" key="1">
    <citation type="submission" date="2013-09" db="EMBL/GenBank/DDBJ databases">
        <title>Corchorus olitorius genome sequencing.</title>
        <authorList>
            <person name="Alam M."/>
            <person name="Haque M.S."/>
            <person name="Islam M.S."/>
            <person name="Emdad E.M."/>
            <person name="Islam M.M."/>
            <person name="Ahmed B."/>
            <person name="Halim A."/>
            <person name="Hossen Q.M.M."/>
            <person name="Hossain M.Z."/>
            <person name="Ahmed R."/>
            <person name="Khan M.M."/>
            <person name="Islam R."/>
            <person name="Rashid M.M."/>
            <person name="Khan S.A."/>
            <person name="Rahman M.S."/>
            <person name="Alam M."/>
            <person name="Yahiya A.S."/>
            <person name="Khan M.S."/>
            <person name="Azam M.S."/>
            <person name="Haque T."/>
            <person name="Lashkar M.Z.H."/>
            <person name="Akhand A.I."/>
            <person name="Morshed G."/>
            <person name="Roy S."/>
            <person name="Uddin K.S."/>
            <person name="Rabeya T."/>
            <person name="Hossain A.S."/>
            <person name="Chowdhury A."/>
            <person name="Snigdha A.R."/>
            <person name="Mortoza M.S."/>
            <person name="Matin S.A."/>
            <person name="Hoque S.M.E."/>
            <person name="Islam M.K."/>
            <person name="Roy D.K."/>
            <person name="Haider R."/>
            <person name="Moosa M.M."/>
            <person name="Elias S.M."/>
            <person name="Hasan A.M."/>
            <person name="Jahan S."/>
            <person name="Shafiuddin M."/>
            <person name="Mahmood N."/>
            <person name="Shommy N.S."/>
        </authorList>
    </citation>
    <scope>NUCLEOTIDE SEQUENCE [LARGE SCALE GENOMIC DNA]</scope>
    <source>
        <strain evidence="10">cv. O-4</strain>
    </source>
</reference>
<gene>
    <name evidence="9" type="ORF">COLO4_30045</name>
</gene>
<dbReference type="GO" id="GO:0006426">
    <property type="term" value="P:glycyl-tRNA aminoacylation"/>
    <property type="evidence" value="ECO:0007669"/>
    <property type="project" value="InterPro"/>
</dbReference>
<keyword evidence="3 9" id="KW-0436">Ligase</keyword>
<keyword evidence="5" id="KW-0067">ATP-binding</keyword>
<evidence type="ECO:0000256" key="2">
    <source>
        <dbReference type="ARBA" id="ARBA00012829"/>
    </source>
</evidence>
<evidence type="ECO:0000313" key="9">
    <source>
        <dbReference type="EMBL" id="OMO67675.1"/>
    </source>
</evidence>
<organism evidence="9 10">
    <name type="scientific">Corchorus olitorius</name>
    <dbReference type="NCBI Taxonomy" id="93759"/>
    <lineage>
        <taxon>Eukaryota</taxon>
        <taxon>Viridiplantae</taxon>
        <taxon>Streptophyta</taxon>
        <taxon>Embryophyta</taxon>
        <taxon>Tracheophyta</taxon>
        <taxon>Spermatophyta</taxon>
        <taxon>Magnoliopsida</taxon>
        <taxon>eudicotyledons</taxon>
        <taxon>Gunneridae</taxon>
        <taxon>Pentapetalae</taxon>
        <taxon>rosids</taxon>
        <taxon>malvids</taxon>
        <taxon>Malvales</taxon>
        <taxon>Malvaceae</taxon>
        <taxon>Grewioideae</taxon>
        <taxon>Apeibeae</taxon>
        <taxon>Corchorus</taxon>
    </lineage>
</organism>
<dbReference type="PANTHER" id="PTHR30075">
    <property type="entry name" value="GLYCYL-TRNA SYNTHETASE"/>
    <property type="match status" value="1"/>
</dbReference>